<organism evidence="9 10">
    <name type="scientific">Aulographum hederae CBS 113979</name>
    <dbReference type="NCBI Taxonomy" id="1176131"/>
    <lineage>
        <taxon>Eukaryota</taxon>
        <taxon>Fungi</taxon>
        <taxon>Dikarya</taxon>
        <taxon>Ascomycota</taxon>
        <taxon>Pezizomycotina</taxon>
        <taxon>Dothideomycetes</taxon>
        <taxon>Pleosporomycetidae</taxon>
        <taxon>Aulographales</taxon>
        <taxon>Aulographaceae</taxon>
    </lineage>
</organism>
<protein>
    <recommendedName>
        <fullName evidence="11">Centromere protein Cenp-K</fullName>
    </recommendedName>
</protein>
<evidence type="ECO:0000256" key="8">
    <source>
        <dbReference type="SAM" id="MobiDB-lite"/>
    </source>
</evidence>
<keyword evidence="5" id="KW-0175">Coiled coil</keyword>
<comment type="subcellular location">
    <subcellularLocation>
        <location evidence="2">Chromosome</location>
        <location evidence="2">Centromere</location>
    </subcellularLocation>
    <subcellularLocation>
        <location evidence="1">Nucleus</location>
    </subcellularLocation>
</comment>
<dbReference type="PANTHER" id="PTHR14401">
    <property type="entry name" value="CENTROMERE PROTEIN K"/>
    <property type="match status" value="1"/>
</dbReference>
<dbReference type="GO" id="GO:0051382">
    <property type="term" value="P:kinetochore assembly"/>
    <property type="evidence" value="ECO:0007669"/>
    <property type="project" value="InterPro"/>
</dbReference>
<evidence type="ECO:0000256" key="2">
    <source>
        <dbReference type="ARBA" id="ARBA00004584"/>
    </source>
</evidence>
<keyword evidence="10" id="KW-1185">Reference proteome</keyword>
<dbReference type="InterPro" id="IPR020993">
    <property type="entry name" value="Centromere_CenpK"/>
</dbReference>
<keyword evidence="7" id="KW-0137">Centromere</keyword>
<evidence type="ECO:0000256" key="1">
    <source>
        <dbReference type="ARBA" id="ARBA00004123"/>
    </source>
</evidence>
<evidence type="ECO:0008006" key="11">
    <source>
        <dbReference type="Google" id="ProtNLM"/>
    </source>
</evidence>
<sequence length="354" mass="38854">MEQTLQNIRDYVETTREDAMDIDNPPHVDMEERLNETLKYLHERVRNQQAELEKLRSESSSNALQTPSSNPRERLKQLKTIKTAYNQLTPSKPDLPTPSSLLPVLLATRTIQETIMTSKSTIPTTHSTLSKTLSLLAREESDLADTTAISTALTARLTRLRVASSTQSLQSPTDLAREALRGKQSLHRHLERETTALRNAFIAFVDAHLAPLLAAEELGGPVVGELADVDDDVLSAGFSAQGRPAKQRRAGGDAEAKAEEKRQRRIDEIWGPAATAGEGEQMSEKEAAAAELHGLVEDLFNALLGGLGSGGGSYVMLERDSAAARFLVRSRIAVFHPKDAMKLRLVDFGRTVDE</sequence>
<keyword evidence="4" id="KW-0158">Chromosome</keyword>
<feature type="compositionally biased region" description="Polar residues" evidence="8">
    <location>
        <begin position="58"/>
        <end position="70"/>
    </location>
</feature>
<name>A0A6G1H5A1_9PEZI</name>
<comment type="similarity">
    <text evidence="3">Belongs to the CENP-K/MCM22 family.</text>
</comment>
<keyword evidence="6" id="KW-0539">Nucleus</keyword>
<feature type="region of interest" description="Disordered" evidence="8">
    <location>
        <begin position="237"/>
        <end position="263"/>
    </location>
</feature>
<evidence type="ECO:0000256" key="6">
    <source>
        <dbReference type="ARBA" id="ARBA00023242"/>
    </source>
</evidence>
<evidence type="ECO:0000313" key="9">
    <source>
        <dbReference type="EMBL" id="KAF1988244.1"/>
    </source>
</evidence>
<dbReference type="EMBL" id="ML977149">
    <property type="protein sequence ID" value="KAF1988244.1"/>
    <property type="molecule type" value="Genomic_DNA"/>
</dbReference>
<accession>A0A6G1H5A1</accession>
<feature type="compositionally biased region" description="Basic and acidic residues" evidence="8">
    <location>
        <begin position="250"/>
        <end position="263"/>
    </location>
</feature>
<evidence type="ECO:0000256" key="7">
    <source>
        <dbReference type="ARBA" id="ARBA00023328"/>
    </source>
</evidence>
<dbReference type="GO" id="GO:0000775">
    <property type="term" value="C:chromosome, centromeric region"/>
    <property type="evidence" value="ECO:0007669"/>
    <property type="project" value="UniProtKB-SubCell"/>
</dbReference>
<evidence type="ECO:0000256" key="5">
    <source>
        <dbReference type="ARBA" id="ARBA00023054"/>
    </source>
</evidence>
<evidence type="ECO:0000256" key="4">
    <source>
        <dbReference type="ARBA" id="ARBA00022454"/>
    </source>
</evidence>
<proteinExistence type="inferred from homology"/>
<gene>
    <name evidence="9" type="ORF">K402DRAFT_445494</name>
</gene>
<dbReference type="Proteomes" id="UP000800041">
    <property type="component" value="Unassembled WGS sequence"/>
</dbReference>
<evidence type="ECO:0000256" key="3">
    <source>
        <dbReference type="ARBA" id="ARBA00005795"/>
    </source>
</evidence>
<dbReference type="GO" id="GO:0005634">
    <property type="term" value="C:nucleus"/>
    <property type="evidence" value="ECO:0007669"/>
    <property type="project" value="UniProtKB-SubCell"/>
</dbReference>
<evidence type="ECO:0000313" key="10">
    <source>
        <dbReference type="Proteomes" id="UP000800041"/>
    </source>
</evidence>
<dbReference type="GO" id="GO:0000070">
    <property type="term" value="P:mitotic sister chromatid segregation"/>
    <property type="evidence" value="ECO:0007669"/>
    <property type="project" value="TreeGrafter"/>
</dbReference>
<feature type="region of interest" description="Disordered" evidence="8">
    <location>
        <begin position="53"/>
        <end position="73"/>
    </location>
</feature>
<dbReference type="OrthoDB" id="9445768at2759"/>
<dbReference type="AlphaFoldDB" id="A0A6G1H5A1"/>
<reference evidence="9" key="1">
    <citation type="journal article" date="2020" name="Stud. Mycol.">
        <title>101 Dothideomycetes genomes: a test case for predicting lifestyles and emergence of pathogens.</title>
        <authorList>
            <person name="Haridas S."/>
            <person name="Albert R."/>
            <person name="Binder M."/>
            <person name="Bloem J."/>
            <person name="Labutti K."/>
            <person name="Salamov A."/>
            <person name="Andreopoulos B."/>
            <person name="Baker S."/>
            <person name="Barry K."/>
            <person name="Bills G."/>
            <person name="Bluhm B."/>
            <person name="Cannon C."/>
            <person name="Castanera R."/>
            <person name="Culley D."/>
            <person name="Daum C."/>
            <person name="Ezra D."/>
            <person name="Gonzalez J."/>
            <person name="Henrissat B."/>
            <person name="Kuo A."/>
            <person name="Liang C."/>
            <person name="Lipzen A."/>
            <person name="Lutzoni F."/>
            <person name="Magnuson J."/>
            <person name="Mondo S."/>
            <person name="Nolan M."/>
            <person name="Ohm R."/>
            <person name="Pangilinan J."/>
            <person name="Park H.-J."/>
            <person name="Ramirez L."/>
            <person name="Alfaro M."/>
            <person name="Sun H."/>
            <person name="Tritt A."/>
            <person name="Yoshinaga Y."/>
            <person name="Zwiers L.-H."/>
            <person name="Turgeon B."/>
            <person name="Goodwin S."/>
            <person name="Spatafora J."/>
            <person name="Crous P."/>
            <person name="Grigoriev I."/>
        </authorList>
    </citation>
    <scope>NUCLEOTIDE SEQUENCE</scope>
    <source>
        <strain evidence="9">CBS 113979</strain>
    </source>
</reference>
<dbReference type="PANTHER" id="PTHR14401:SF6">
    <property type="entry name" value="CENTROMERE PROTEIN K"/>
    <property type="match status" value="1"/>
</dbReference>